<dbReference type="GO" id="GO:0016020">
    <property type="term" value="C:membrane"/>
    <property type="evidence" value="ECO:0007669"/>
    <property type="project" value="TreeGrafter"/>
</dbReference>
<dbReference type="PANTHER" id="PTHR11566">
    <property type="entry name" value="DYNAMIN"/>
    <property type="match status" value="1"/>
</dbReference>
<dbReference type="SUPFAM" id="SSF52540">
    <property type="entry name" value="P-loop containing nucleoside triphosphate hydrolases"/>
    <property type="match status" value="1"/>
</dbReference>
<dbReference type="GO" id="GO:0048312">
    <property type="term" value="P:intracellular distribution of mitochondria"/>
    <property type="evidence" value="ECO:0007669"/>
    <property type="project" value="TreeGrafter"/>
</dbReference>
<dbReference type="AlphaFoldDB" id="A0A1L9RL91"/>
<dbReference type="SMART" id="SM00053">
    <property type="entry name" value="DYNc"/>
    <property type="match status" value="1"/>
</dbReference>
<dbReference type="Pfam" id="PF00350">
    <property type="entry name" value="Dynamin_N"/>
    <property type="match status" value="1"/>
</dbReference>
<dbReference type="GeneID" id="63753470"/>
<evidence type="ECO:0000256" key="1">
    <source>
        <dbReference type="ARBA" id="ARBA00022741"/>
    </source>
</evidence>
<dbReference type="GO" id="GO:0008017">
    <property type="term" value="F:microtubule binding"/>
    <property type="evidence" value="ECO:0007669"/>
    <property type="project" value="TreeGrafter"/>
</dbReference>
<dbReference type="PRINTS" id="PR00195">
    <property type="entry name" value="DYNAMIN"/>
</dbReference>
<dbReference type="Gene3D" id="3.40.50.300">
    <property type="entry name" value="P-loop containing nucleotide triphosphate hydrolases"/>
    <property type="match status" value="1"/>
</dbReference>
<evidence type="ECO:0000313" key="5">
    <source>
        <dbReference type="EMBL" id="OJJ35598.1"/>
    </source>
</evidence>
<feature type="domain" description="GED" evidence="3">
    <location>
        <begin position="616"/>
        <end position="707"/>
    </location>
</feature>
<dbReference type="CDD" id="cd08771">
    <property type="entry name" value="DLP_1"/>
    <property type="match status" value="1"/>
</dbReference>
<dbReference type="FunFam" id="3.40.50.300:FF:001425">
    <property type="entry name" value="Dynamin GTPase, putative"/>
    <property type="match status" value="1"/>
</dbReference>
<dbReference type="PROSITE" id="PS51718">
    <property type="entry name" value="G_DYNAMIN_2"/>
    <property type="match status" value="1"/>
</dbReference>
<dbReference type="STRING" id="1073089.A0A1L9RL91"/>
<sequence length="732" mass="83707">MAQTDTTFLNALQSEEQQKLLDEIDNLRLAGVSEFVFLPQIIVCGDQSSGKSSVLEAVSSVPFPRSDTLCTRFATEVVLRQGPNVTVDVSIVPNKDALEPDRKRLQAFKESLGGLDELPDVMEKAKSEMGLLNTRKSFSRDILRVEICGPNQPKLTVVDLPGLIHAVEDQDPDSAEDEDVQLITDLVHGYMVNPRSVILAVVSAKNDYNNQIILKRARNIDPKGLRTLGLITKPDDPPEGSESEMAFFDLAQNHKIRFRLGWHVLKNRDYKERHCSTQERDEIERKFFSERIWKKLPREMVGVDSLRGRLSKILLDQIKMYLPTLTADIQTNLQECKDKLDRLGKSRDTSLKQFQFLLELSQSFQNLCRAAIDGNYNYPFFGSSAIDDEYRKRIRTVVQNRNLEFAESMRERGHRWAIVDDPEEPEDPDEEFDDNSCPYNPRVKSRASAIRWIRSLLARSRGRELPGSFNPLLVGELFSEQSVRWGDIARDHIKEMWLESKLFLEKVCSAIADEETATALFTYWIDPITDERIEKANKALDRLLADRDRHPITYNHYYTETLQDLRAERQIKELQRSIQGFLGVSSDTTYVKSGIRIDELAKSLSKRSSDMDEFACSELLDSMQAYYKVALKTFIDNVAIQVVEALLIGDLWSIFSPSDVGKMSPDVISSITAESTESQALRKQLEQQLVILEKGIVICRRSNKNKSYIKHLISYLFPTQPDQKLEELEKLP</sequence>
<protein>
    <recommendedName>
        <fullName evidence="7">GED domain-containing protein</fullName>
    </recommendedName>
</protein>
<evidence type="ECO:0008006" key="7">
    <source>
        <dbReference type="Google" id="ProtNLM"/>
    </source>
</evidence>
<evidence type="ECO:0000259" key="3">
    <source>
        <dbReference type="PROSITE" id="PS51388"/>
    </source>
</evidence>
<evidence type="ECO:0000259" key="4">
    <source>
        <dbReference type="PROSITE" id="PS51718"/>
    </source>
</evidence>
<dbReference type="Gene3D" id="1.20.120.1240">
    <property type="entry name" value="Dynamin, middle domain"/>
    <property type="match status" value="1"/>
</dbReference>
<keyword evidence="2" id="KW-0342">GTP-binding</keyword>
<dbReference type="GO" id="GO:0005874">
    <property type="term" value="C:microtubule"/>
    <property type="evidence" value="ECO:0007669"/>
    <property type="project" value="TreeGrafter"/>
</dbReference>
<feature type="domain" description="Dynamin-type G" evidence="4">
    <location>
        <begin position="35"/>
        <end position="323"/>
    </location>
</feature>
<evidence type="ECO:0000256" key="2">
    <source>
        <dbReference type="ARBA" id="ARBA00023134"/>
    </source>
</evidence>
<dbReference type="Pfam" id="PF01031">
    <property type="entry name" value="Dynamin_M"/>
    <property type="match status" value="1"/>
</dbReference>
<dbReference type="RefSeq" id="XP_040689274.1">
    <property type="nucleotide sequence ID" value="XM_040837622.1"/>
</dbReference>
<keyword evidence="1" id="KW-0547">Nucleotide-binding</keyword>
<dbReference type="VEuPathDB" id="FungiDB:ASPWEDRAFT_51601"/>
<dbReference type="GO" id="GO:0005525">
    <property type="term" value="F:GTP binding"/>
    <property type="evidence" value="ECO:0007669"/>
    <property type="project" value="InterPro"/>
</dbReference>
<proteinExistence type="predicted"/>
<organism evidence="5 6">
    <name type="scientific">Aspergillus wentii DTO 134E9</name>
    <dbReference type="NCBI Taxonomy" id="1073089"/>
    <lineage>
        <taxon>Eukaryota</taxon>
        <taxon>Fungi</taxon>
        <taxon>Dikarya</taxon>
        <taxon>Ascomycota</taxon>
        <taxon>Pezizomycotina</taxon>
        <taxon>Eurotiomycetes</taxon>
        <taxon>Eurotiomycetidae</taxon>
        <taxon>Eurotiales</taxon>
        <taxon>Aspergillaceae</taxon>
        <taxon>Aspergillus</taxon>
        <taxon>Aspergillus subgen. Cremei</taxon>
    </lineage>
</organism>
<dbReference type="GO" id="GO:0006897">
    <property type="term" value="P:endocytosis"/>
    <property type="evidence" value="ECO:0007669"/>
    <property type="project" value="TreeGrafter"/>
</dbReference>
<dbReference type="InterPro" id="IPR045063">
    <property type="entry name" value="Dynamin_N"/>
</dbReference>
<dbReference type="PANTHER" id="PTHR11566:SF21">
    <property type="entry name" value="DYNAMIN RELATED PROTEIN 1, ISOFORM A"/>
    <property type="match status" value="1"/>
</dbReference>
<dbReference type="GO" id="GO:0005739">
    <property type="term" value="C:mitochondrion"/>
    <property type="evidence" value="ECO:0007669"/>
    <property type="project" value="TreeGrafter"/>
</dbReference>
<gene>
    <name evidence="5" type="ORF">ASPWEDRAFT_51601</name>
</gene>
<keyword evidence="6" id="KW-1185">Reference proteome</keyword>
<name>A0A1L9RL91_ASPWE</name>
<dbReference type="InterPro" id="IPR000375">
    <property type="entry name" value="Dynamin_stalk"/>
</dbReference>
<dbReference type="EMBL" id="KV878212">
    <property type="protein sequence ID" value="OJJ35598.1"/>
    <property type="molecule type" value="Genomic_DNA"/>
</dbReference>
<dbReference type="InterPro" id="IPR001401">
    <property type="entry name" value="Dynamin_GTPase"/>
</dbReference>
<dbReference type="GO" id="GO:0003924">
    <property type="term" value="F:GTPase activity"/>
    <property type="evidence" value="ECO:0007669"/>
    <property type="project" value="InterPro"/>
</dbReference>
<dbReference type="OrthoDB" id="415706at2759"/>
<dbReference type="GO" id="GO:0016559">
    <property type="term" value="P:peroxisome fission"/>
    <property type="evidence" value="ECO:0007669"/>
    <property type="project" value="TreeGrafter"/>
</dbReference>
<dbReference type="Proteomes" id="UP000184383">
    <property type="component" value="Unassembled WGS sequence"/>
</dbReference>
<dbReference type="InterPro" id="IPR027417">
    <property type="entry name" value="P-loop_NTPase"/>
</dbReference>
<dbReference type="PROSITE" id="PS51388">
    <property type="entry name" value="GED"/>
    <property type="match status" value="1"/>
</dbReference>
<dbReference type="InterPro" id="IPR020850">
    <property type="entry name" value="GED_dom"/>
</dbReference>
<reference evidence="6" key="1">
    <citation type="journal article" date="2017" name="Genome Biol.">
        <title>Comparative genomics reveals high biological diversity and specific adaptations in the industrially and medically important fungal genus Aspergillus.</title>
        <authorList>
            <person name="de Vries R.P."/>
            <person name="Riley R."/>
            <person name="Wiebenga A."/>
            <person name="Aguilar-Osorio G."/>
            <person name="Amillis S."/>
            <person name="Uchima C.A."/>
            <person name="Anderluh G."/>
            <person name="Asadollahi M."/>
            <person name="Askin M."/>
            <person name="Barry K."/>
            <person name="Battaglia E."/>
            <person name="Bayram O."/>
            <person name="Benocci T."/>
            <person name="Braus-Stromeyer S.A."/>
            <person name="Caldana C."/>
            <person name="Canovas D."/>
            <person name="Cerqueira G.C."/>
            <person name="Chen F."/>
            <person name="Chen W."/>
            <person name="Choi C."/>
            <person name="Clum A."/>
            <person name="Dos Santos R.A."/>
            <person name="Damasio A.R."/>
            <person name="Diallinas G."/>
            <person name="Emri T."/>
            <person name="Fekete E."/>
            <person name="Flipphi M."/>
            <person name="Freyberg S."/>
            <person name="Gallo A."/>
            <person name="Gournas C."/>
            <person name="Habgood R."/>
            <person name="Hainaut M."/>
            <person name="Harispe M.L."/>
            <person name="Henrissat B."/>
            <person name="Hilden K.S."/>
            <person name="Hope R."/>
            <person name="Hossain A."/>
            <person name="Karabika E."/>
            <person name="Karaffa L."/>
            <person name="Karanyi Z."/>
            <person name="Krasevec N."/>
            <person name="Kuo A."/>
            <person name="Kusch H."/>
            <person name="LaButti K."/>
            <person name="Lagendijk E.L."/>
            <person name="Lapidus A."/>
            <person name="Levasseur A."/>
            <person name="Lindquist E."/>
            <person name="Lipzen A."/>
            <person name="Logrieco A.F."/>
            <person name="MacCabe A."/>
            <person name="Maekelae M.R."/>
            <person name="Malavazi I."/>
            <person name="Melin P."/>
            <person name="Meyer V."/>
            <person name="Mielnichuk N."/>
            <person name="Miskei M."/>
            <person name="Molnar A.P."/>
            <person name="Mule G."/>
            <person name="Ngan C.Y."/>
            <person name="Orejas M."/>
            <person name="Orosz E."/>
            <person name="Ouedraogo J.P."/>
            <person name="Overkamp K.M."/>
            <person name="Park H.-S."/>
            <person name="Perrone G."/>
            <person name="Piumi F."/>
            <person name="Punt P.J."/>
            <person name="Ram A.F."/>
            <person name="Ramon A."/>
            <person name="Rauscher S."/>
            <person name="Record E."/>
            <person name="Riano-Pachon D.M."/>
            <person name="Robert V."/>
            <person name="Roehrig J."/>
            <person name="Ruller R."/>
            <person name="Salamov A."/>
            <person name="Salih N.S."/>
            <person name="Samson R.A."/>
            <person name="Sandor E."/>
            <person name="Sanguinetti M."/>
            <person name="Schuetze T."/>
            <person name="Sepcic K."/>
            <person name="Shelest E."/>
            <person name="Sherlock G."/>
            <person name="Sophianopoulou V."/>
            <person name="Squina F.M."/>
            <person name="Sun H."/>
            <person name="Susca A."/>
            <person name="Todd R.B."/>
            <person name="Tsang A."/>
            <person name="Unkles S.E."/>
            <person name="van de Wiele N."/>
            <person name="van Rossen-Uffink D."/>
            <person name="Oliveira J.V."/>
            <person name="Vesth T.C."/>
            <person name="Visser J."/>
            <person name="Yu J.-H."/>
            <person name="Zhou M."/>
            <person name="Andersen M.R."/>
            <person name="Archer D.B."/>
            <person name="Baker S.E."/>
            <person name="Benoit I."/>
            <person name="Brakhage A.A."/>
            <person name="Braus G.H."/>
            <person name="Fischer R."/>
            <person name="Frisvad J.C."/>
            <person name="Goldman G.H."/>
            <person name="Houbraken J."/>
            <person name="Oakley B."/>
            <person name="Pocsi I."/>
            <person name="Scazzocchio C."/>
            <person name="Seiboth B."/>
            <person name="vanKuyk P.A."/>
            <person name="Wortman J."/>
            <person name="Dyer P.S."/>
            <person name="Grigoriev I.V."/>
        </authorList>
    </citation>
    <scope>NUCLEOTIDE SEQUENCE [LARGE SCALE GENOMIC DNA]</scope>
    <source>
        <strain evidence="6">DTO 134E9</strain>
    </source>
</reference>
<dbReference type="InterPro" id="IPR030381">
    <property type="entry name" value="G_DYNAMIN_dom"/>
</dbReference>
<dbReference type="InterPro" id="IPR022812">
    <property type="entry name" value="Dynamin"/>
</dbReference>
<accession>A0A1L9RL91</accession>
<evidence type="ECO:0000313" key="6">
    <source>
        <dbReference type="Proteomes" id="UP000184383"/>
    </source>
</evidence>
<dbReference type="GO" id="GO:0000266">
    <property type="term" value="P:mitochondrial fission"/>
    <property type="evidence" value="ECO:0007669"/>
    <property type="project" value="TreeGrafter"/>
</dbReference>